<feature type="transmembrane region" description="Helical" evidence="1">
    <location>
        <begin position="217"/>
        <end position="233"/>
    </location>
</feature>
<evidence type="ECO:0000256" key="1">
    <source>
        <dbReference type="SAM" id="Phobius"/>
    </source>
</evidence>
<dbReference type="InParanoid" id="A0A0Q9WQY0"/>
<dbReference type="EMBL" id="CH963847">
    <property type="protein sequence ID" value="KRF97763.1"/>
    <property type="molecule type" value="Genomic_DNA"/>
</dbReference>
<keyword evidence="1" id="KW-1133">Transmembrane helix</keyword>
<feature type="transmembrane region" description="Helical" evidence="1">
    <location>
        <begin position="27"/>
        <end position="49"/>
    </location>
</feature>
<dbReference type="KEGG" id="dwi:6638876"/>
<dbReference type="OrthoDB" id="7852153at2759"/>
<gene>
    <name evidence="2" type="primary">Dwil\GK17543</name>
    <name evidence="2" type="ORF">Dwil_GK17543</name>
</gene>
<protein>
    <submittedName>
        <fullName evidence="2">Uncharacterized protein</fullName>
    </submittedName>
</protein>
<feature type="transmembrane region" description="Helical" evidence="1">
    <location>
        <begin position="177"/>
        <end position="196"/>
    </location>
</feature>
<feature type="transmembrane region" description="Helical" evidence="1">
    <location>
        <begin position="61"/>
        <end position="80"/>
    </location>
</feature>
<keyword evidence="1" id="KW-0472">Membrane</keyword>
<feature type="transmembrane region" description="Helical" evidence="1">
    <location>
        <begin position="149"/>
        <end position="171"/>
    </location>
</feature>
<feature type="transmembrane region" description="Helical" evidence="1">
    <location>
        <begin position="116"/>
        <end position="137"/>
    </location>
</feature>
<sequence length="234" mass="26375">MFEKRLSNEAIEESESPALRRQFVIKVYTQFLICVVIGIVHWLLAVTLLQSTLVDLIKEHASTFILLFIISVFLFILYALTDQVSEIPCISCVVIVLIVECLNLAVLVLVVNSSALHLLVGILGVMVVVIILCVLGTFMPFDITDSVNFFFMVACSVFLLSIYAIMYYVALKTTWPIYFYIAIIASLVLSFLMYHVQCIAGDGRVQAGLGDDKYASLLLYHDFLALFMLTLYWQ</sequence>
<organism evidence="2 3">
    <name type="scientific">Drosophila willistoni</name>
    <name type="common">Fruit fly</name>
    <dbReference type="NCBI Taxonomy" id="7260"/>
    <lineage>
        <taxon>Eukaryota</taxon>
        <taxon>Metazoa</taxon>
        <taxon>Ecdysozoa</taxon>
        <taxon>Arthropoda</taxon>
        <taxon>Hexapoda</taxon>
        <taxon>Insecta</taxon>
        <taxon>Pterygota</taxon>
        <taxon>Neoptera</taxon>
        <taxon>Endopterygota</taxon>
        <taxon>Diptera</taxon>
        <taxon>Brachycera</taxon>
        <taxon>Muscomorpha</taxon>
        <taxon>Ephydroidea</taxon>
        <taxon>Drosophilidae</taxon>
        <taxon>Drosophila</taxon>
        <taxon>Sophophora</taxon>
    </lineage>
</organism>
<keyword evidence="3" id="KW-1185">Reference proteome</keyword>
<reference evidence="2 3" key="1">
    <citation type="journal article" date="2007" name="Nature">
        <title>Evolution of genes and genomes on the Drosophila phylogeny.</title>
        <authorList>
            <consortium name="Drosophila 12 Genomes Consortium"/>
            <person name="Clark A.G."/>
            <person name="Eisen M.B."/>
            <person name="Smith D.R."/>
            <person name="Bergman C.M."/>
            <person name="Oliver B."/>
            <person name="Markow T.A."/>
            <person name="Kaufman T.C."/>
            <person name="Kellis M."/>
            <person name="Gelbart W."/>
            <person name="Iyer V.N."/>
            <person name="Pollard D.A."/>
            <person name="Sackton T.B."/>
            <person name="Larracuente A.M."/>
            <person name="Singh N.D."/>
            <person name="Abad J.P."/>
            <person name="Abt D.N."/>
            <person name="Adryan B."/>
            <person name="Aguade M."/>
            <person name="Akashi H."/>
            <person name="Anderson W.W."/>
            <person name="Aquadro C.F."/>
            <person name="Ardell D.H."/>
            <person name="Arguello R."/>
            <person name="Artieri C.G."/>
            <person name="Barbash D.A."/>
            <person name="Barker D."/>
            <person name="Barsanti P."/>
            <person name="Batterham P."/>
            <person name="Batzoglou S."/>
            <person name="Begun D."/>
            <person name="Bhutkar A."/>
            <person name="Blanco E."/>
            <person name="Bosak S.A."/>
            <person name="Bradley R.K."/>
            <person name="Brand A.D."/>
            <person name="Brent M.R."/>
            <person name="Brooks A.N."/>
            <person name="Brown R.H."/>
            <person name="Butlin R.K."/>
            <person name="Caggese C."/>
            <person name="Calvi B.R."/>
            <person name="Bernardo de Carvalho A."/>
            <person name="Caspi A."/>
            <person name="Castrezana S."/>
            <person name="Celniker S.E."/>
            <person name="Chang J.L."/>
            <person name="Chapple C."/>
            <person name="Chatterji S."/>
            <person name="Chinwalla A."/>
            <person name="Civetta A."/>
            <person name="Clifton S.W."/>
            <person name="Comeron J.M."/>
            <person name="Costello J.C."/>
            <person name="Coyne J.A."/>
            <person name="Daub J."/>
            <person name="David R.G."/>
            <person name="Delcher A.L."/>
            <person name="Delehaunty K."/>
            <person name="Do C.B."/>
            <person name="Ebling H."/>
            <person name="Edwards K."/>
            <person name="Eickbush T."/>
            <person name="Evans J.D."/>
            <person name="Filipski A."/>
            <person name="Findeiss S."/>
            <person name="Freyhult E."/>
            <person name="Fulton L."/>
            <person name="Fulton R."/>
            <person name="Garcia A.C."/>
            <person name="Gardiner A."/>
            <person name="Garfield D.A."/>
            <person name="Garvin B.E."/>
            <person name="Gibson G."/>
            <person name="Gilbert D."/>
            <person name="Gnerre S."/>
            <person name="Godfrey J."/>
            <person name="Good R."/>
            <person name="Gotea V."/>
            <person name="Gravely B."/>
            <person name="Greenberg A.J."/>
            <person name="Griffiths-Jones S."/>
            <person name="Gross S."/>
            <person name="Guigo R."/>
            <person name="Gustafson E.A."/>
            <person name="Haerty W."/>
            <person name="Hahn M.W."/>
            <person name="Halligan D.L."/>
            <person name="Halpern A.L."/>
            <person name="Halter G.M."/>
            <person name="Han M.V."/>
            <person name="Heger A."/>
            <person name="Hillier L."/>
            <person name="Hinrichs A.S."/>
            <person name="Holmes I."/>
            <person name="Hoskins R.A."/>
            <person name="Hubisz M.J."/>
            <person name="Hultmark D."/>
            <person name="Huntley M.A."/>
            <person name="Jaffe D.B."/>
            <person name="Jagadeeshan S."/>
            <person name="Jeck W.R."/>
            <person name="Johnson J."/>
            <person name="Jones C.D."/>
            <person name="Jordan W.C."/>
            <person name="Karpen G.H."/>
            <person name="Kataoka E."/>
            <person name="Keightley P.D."/>
            <person name="Kheradpour P."/>
            <person name="Kirkness E.F."/>
            <person name="Koerich L.B."/>
            <person name="Kristiansen K."/>
            <person name="Kudrna D."/>
            <person name="Kulathinal R.J."/>
            <person name="Kumar S."/>
            <person name="Kwok R."/>
            <person name="Lander E."/>
            <person name="Langley C.H."/>
            <person name="Lapoint R."/>
            <person name="Lazzaro B.P."/>
            <person name="Lee S.J."/>
            <person name="Levesque L."/>
            <person name="Li R."/>
            <person name="Lin C.F."/>
            <person name="Lin M.F."/>
            <person name="Lindblad-Toh K."/>
            <person name="Llopart A."/>
            <person name="Long M."/>
            <person name="Low L."/>
            <person name="Lozovsky E."/>
            <person name="Lu J."/>
            <person name="Luo M."/>
            <person name="Machado C.A."/>
            <person name="Makalowski W."/>
            <person name="Marzo M."/>
            <person name="Matsuda M."/>
            <person name="Matzkin L."/>
            <person name="McAllister B."/>
            <person name="McBride C.S."/>
            <person name="McKernan B."/>
            <person name="McKernan K."/>
            <person name="Mendez-Lago M."/>
            <person name="Minx P."/>
            <person name="Mollenhauer M.U."/>
            <person name="Montooth K."/>
            <person name="Mount S.M."/>
            <person name="Mu X."/>
            <person name="Myers E."/>
            <person name="Negre B."/>
            <person name="Newfeld S."/>
            <person name="Nielsen R."/>
            <person name="Noor M.A."/>
            <person name="O'Grady P."/>
            <person name="Pachter L."/>
            <person name="Papaceit M."/>
            <person name="Parisi M.J."/>
            <person name="Parisi M."/>
            <person name="Parts L."/>
            <person name="Pedersen J.S."/>
            <person name="Pesole G."/>
            <person name="Phillippy A.M."/>
            <person name="Ponting C.P."/>
            <person name="Pop M."/>
            <person name="Porcelli D."/>
            <person name="Powell J.R."/>
            <person name="Prohaska S."/>
            <person name="Pruitt K."/>
            <person name="Puig M."/>
            <person name="Quesneville H."/>
            <person name="Ram K.R."/>
            <person name="Rand D."/>
            <person name="Rasmussen M.D."/>
            <person name="Reed L.K."/>
            <person name="Reenan R."/>
            <person name="Reily A."/>
            <person name="Remington K.A."/>
            <person name="Rieger T.T."/>
            <person name="Ritchie M.G."/>
            <person name="Robin C."/>
            <person name="Rogers Y.H."/>
            <person name="Rohde C."/>
            <person name="Rozas J."/>
            <person name="Rubenfield M.J."/>
            <person name="Ruiz A."/>
            <person name="Russo S."/>
            <person name="Salzberg S.L."/>
            <person name="Sanchez-Gracia A."/>
            <person name="Saranga D.J."/>
            <person name="Sato H."/>
            <person name="Schaeffer S.W."/>
            <person name="Schatz M.C."/>
            <person name="Schlenke T."/>
            <person name="Schwartz R."/>
            <person name="Segarra C."/>
            <person name="Singh R.S."/>
            <person name="Sirot L."/>
            <person name="Sirota M."/>
            <person name="Sisneros N.B."/>
            <person name="Smith C.D."/>
            <person name="Smith T.F."/>
            <person name="Spieth J."/>
            <person name="Stage D.E."/>
            <person name="Stark A."/>
            <person name="Stephan W."/>
            <person name="Strausberg R.L."/>
            <person name="Strempel S."/>
            <person name="Sturgill D."/>
            <person name="Sutton G."/>
            <person name="Sutton G.G."/>
            <person name="Tao W."/>
            <person name="Teichmann S."/>
            <person name="Tobari Y.N."/>
            <person name="Tomimura Y."/>
            <person name="Tsolas J.M."/>
            <person name="Valente V.L."/>
            <person name="Venter E."/>
            <person name="Venter J.C."/>
            <person name="Vicario S."/>
            <person name="Vieira F.G."/>
            <person name="Vilella A.J."/>
            <person name="Villasante A."/>
            <person name="Walenz B."/>
            <person name="Wang J."/>
            <person name="Wasserman M."/>
            <person name="Watts T."/>
            <person name="Wilson D."/>
            <person name="Wilson R.K."/>
            <person name="Wing R.A."/>
            <person name="Wolfner M.F."/>
            <person name="Wong A."/>
            <person name="Wong G.K."/>
            <person name="Wu C.I."/>
            <person name="Wu G."/>
            <person name="Yamamoto D."/>
            <person name="Yang H.P."/>
            <person name="Yang S.P."/>
            <person name="Yorke J.A."/>
            <person name="Yoshida K."/>
            <person name="Zdobnov E."/>
            <person name="Zhang P."/>
            <person name="Zhang Y."/>
            <person name="Zimin A.V."/>
            <person name="Baldwin J."/>
            <person name="Abdouelleil A."/>
            <person name="Abdulkadir J."/>
            <person name="Abebe A."/>
            <person name="Abera B."/>
            <person name="Abreu J."/>
            <person name="Acer S.C."/>
            <person name="Aftuck L."/>
            <person name="Alexander A."/>
            <person name="An P."/>
            <person name="Anderson E."/>
            <person name="Anderson S."/>
            <person name="Arachi H."/>
            <person name="Azer M."/>
            <person name="Bachantsang P."/>
            <person name="Barry A."/>
            <person name="Bayul T."/>
            <person name="Berlin A."/>
            <person name="Bessette D."/>
            <person name="Bloom T."/>
            <person name="Blye J."/>
            <person name="Boguslavskiy L."/>
            <person name="Bonnet C."/>
            <person name="Boukhgalter B."/>
            <person name="Bourzgui I."/>
            <person name="Brown A."/>
            <person name="Cahill P."/>
            <person name="Channer S."/>
            <person name="Cheshatsang Y."/>
            <person name="Chuda L."/>
            <person name="Citroen M."/>
            <person name="Collymore A."/>
            <person name="Cooke P."/>
            <person name="Costello M."/>
            <person name="D'Aco K."/>
            <person name="Daza R."/>
            <person name="De Haan G."/>
            <person name="DeGray S."/>
            <person name="DeMaso C."/>
            <person name="Dhargay N."/>
            <person name="Dooley K."/>
            <person name="Dooley E."/>
            <person name="Doricent M."/>
            <person name="Dorje P."/>
            <person name="Dorjee K."/>
            <person name="Dupes A."/>
            <person name="Elong R."/>
            <person name="Falk J."/>
            <person name="Farina A."/>
            <person name="Faro S."/>
            <person name="Ferguson D."/>
            <person name="Fisher S."/>
            <person name="Foley C.D."/>
            <person name="Franke A."/>
            <person name="Friedrich D."/>
            <person name="Gadbois L."/>
            <person name="Gearin G."/>
            <person name="Gearin C.R."/>
            <person name="Giannoukos G."/>
            <person name="Goode T."/>
            <person name="Graham J."/>
            <person name="Grandbois E."/>
            <person name="Grewal S."/>
            <person name="Gyaltsen K."/>
            <person name="Hafez N."/>
            <person name="Hagos B."/>
            <person name="Hall J."/>
            <person name="Henson C."/>
            <person name="Hollinger A."/>
            <person name="Honan T."/>
            <person name="Huard M.D."/>
            <person name="Hughes L."/>
            <person name="Hurhula B."/>
            <person name="Husby M.E."/>
            <person name="Kamat A."/>
            <person name="Kanga B."/>
            <person name="Kashin S."/>
            <person name="Khazanovich D."/>
            <person name="Kisner P."/>
            <person name="Lance K."/>
            <person name="Lara M."/>
            <person name="Lee W."/>
            <person name="Lennon N."/>
            <person name="Letendre F."/>
            <person name="LeVine R."/>
            <person name="Lipovsky A."/>
            <person name="Liu X."/>
            <person name="Liu J."/>
            <person name="Liu S."/>
            <person name="Lokyitsang T."/>
            <person name="Lokyitsang Y."/>
            <person name="Lubonja R."/>
            <person name="Lui A."/>
            <person name="MacDonald P."/>
            <person name="Magnisalis V."/>
            <person name="Maru K."/>
            <person name="Matthews C."/>
            <person name="McCusker W."/>
            <person name="McDonough S."/>
            <person name="Mehta T."/>
            <person name="Meldrim J."/>
            <person name="Meneus L."/>
            <person name="Mihai O."/>
            <person name="Mihalev A."/>
            <person name="Mihova T."/>
            <person name="Mittelman R."/>
            <person name="Mlenga V."/>
            <person name="Montmayeur A."/>
            <person name="Mulrain L."/>
            <person name="Navidi A."/>
            <person name="Naylor J."/>
            <person name="Negash T."/>
            <person name="Nguyen T."/>
            <person name="Nguyen N."/>
            <person name="Nicol R."/>
            <person name="Norbu C."/>
            <person name="Norbu N."/>
            <person name="Novod N."/>
            <person name="O'Neill B."/>
            <person name="Osman S."/>
            <person name="Markiewicz E."/>
            <person name="Oyono O.L."/>
            <person name="Patti C."/>
            <person name="Phunkhang P."/>
            <person name="Pierre F."/>
            <person name="Priest M."/>
            <person name="Raghuraman S."/>
            <person name="Rege F."/>
            <person name="Reyes R."/>
            <person name="Rise C."/>
            <person name="Rogov P."/>
            <person name="Ross K."/>
            <person name="Ryan E."/>
            <person name="Settipalli S."/>
            <person name="Shea T."/>
            <person name="Sherpa N."/>
            <person name="Shi L."/>
            <person name="Shih D."/>
            <person name="Sparrow T."/>
            <person name="Spaulding J."/>
            <person name="Stalker J."/>
            <person name="Stange-Thomann N."/>
            <person name="Stavropoulos S."/>
            <person name="Stone C."/>
            <person name="Strader C."/>
            <person name="Tesfaye S."/>
            <person name="Thomson T."/>
            <person name="Thoulutsang Y."/>
            <person name="Thoulutsang D."/>
            <person name="Topham K."/>
            <person name="Topping I."/>
            <person name="Tsamla T."/>
            <person name="Vassiliev H."/>
            <person name="Vo A."/>
            <person name="Wangchuk T."/>
            <person name="Wangdi T."/>
            <person name="Weiand M."/>
            <person name="Wilkinson J."/>
            <person name="Wilson A."/>
            <person name="Yadav S."/>
            <person name="Young G."/>
            <person name="Yu Q."/>
            <person name="Zembek L."/>
            <person name="Zhong D."/>
            <person name="Zimmer A."/>
            <person name="Zwirko Z."/>
            <person name="Jaffe D.B."/>
            <person name="Alvarez P."/>
            <person name="Brockman W."/>
            <person name="Butler J."/>
            <person name="Chin C."/>
            <person name="Gnerre S."/>
            <person name="Grabherr M."/>
            <person name="Kleber M."/>
            <person name="Mauceli E."/>
            <person name="MacCallum I."/>
        </authorList>
    </citation>
    <scope>NUCLEOTIDE SEQUENCE [LARGE SCALE GENOMIC DNA]</scope>
    <source>
        <strain evidence="3">Tucson 14030-0811.24</strain>
    </source>
</reference>
<accession>A0A0Q9WQY0</accession>
<proteinExistence type="predicted"/>
<feature type="transmembrane region" description="Helical" evidence="1">
    <location>
        <begin position="87"/>
        <end position="110"/>
    </location>
</feature>
<name>A0A0Q9WQY0_DROWI</name>
<dbReference type="Proteomes" id="UP000007798">
    <property type="component" value="Unassembled WGS sequence"/>
</dbReference>
<keyword evidence="1" id="KW-0812">Transmembrane</keyword>
<dbReference type="AlphaFoldDB" id="A0A0Q9WQY0"/>
<evidence type="ECO:0000313" key="2">
    <source>
        <dbReference type="EMBL" id="KRF97763.1"/>
    </source>
</evidence>
<evidence type="ECO:0000313" key="3">
    <source>
        <dbReference type="Proteomes" id="UP000007798"/>
    </source>
</evidence>